<accession>A0ACB0J230</accession>
<gene>
    <name evidence="1" type="ORF">MILVUS5_LOCUS8525</name>
</gene>
<comment type="caution">
    <text evidence="1">The sequence shown here is derived from an EMBL/GenBank/DDBJ whole genome shotgun (WGS) entry which is preliminary data.</text>
</comment>
<proteinExistence type="predicted"/>
<name>A0ACB0J230_TRIPR</name>
<evidence type="ECO:0000313" key="2">
    <source>
        <dbReference type="Proteomes" id="UP001177021"/>
    </source>
</evidence>
<dbReference type="EMBL" id="CASHSV030000013">
    <property type="protein sequence ID" value="CAJ2638291.1"/>
    <property type="molecule type" value="Genomic_DNA"/>
</dbReference>
<sequence length="99" mass="11203">MPPRRAPAAPATEDDRVERMVIQVIITLCSWPYSPLIPSWHMVLGWIVKSNSRMREAVAANLGWCMLGRKVSEVLKGKALIECDVMLEARTNGEKKWVL</sequence>
<organism evidence="1 2">
    <name type="scientific">Trifolium pratense</name>
    <name type="common">Red clover</name>
    <dbReference type="NCBI Taxonomy" id="57577"/>
    <lineage>
        <taxon>Eukaryota</taxon>
        <taxon>Viridiplantae</taxon>
        <taxon>Streptophyta</taxon>
        <taxon>Embryophyta</taxon>
        <taxon>Tracheophyta</taxon>
        <taxon>Spermatophyta</taxon>
        <taxon>Magnoliopsida</taxon>
        <taxon>eudicotyledons</taxon>
        <taxon>Gunneridae</taxon>
        <taxon>Pentapetalae</taxon>
        <taxon>rosids</taxon>
        <taxon>fabids</taxon>
        <taxon>Fabales</taxon>
        <taxon>Fabaceae</taxon>
        <taxon>Papilionoideae</taxon>
        <taxon>50 kb inversion clade</taxon>
        <taxon>NPAAA clade</taxon>
        <taxon>Hologalegina</taxon>
        <taxon>IRL clade</taxon>
        <taxon>Trifolieae</taxon>
        <taxon>Trifolium</taxon>
    </lineage>
</organism>
<protein>
    <submittedName>
        <fullName evidence="1">Uncharacterized protein</fullName>
    </submittedName>
</protein>
<reference evidence="1" key="1">
    <citation type="submission" date="2023-10" db="EMBL/GenBank/DDBJ databases">
        <authorList>
            <person name="Rodriguez Cubillos JULIANA M."/>
            <person name="De Vega J."/>
        </authorList>
    </citation>
    <scope>NUCLEOTIDE SEQUENCE</scope>
</reference>
<dbReference type="Proteomes" id="UP001177021">
    <property type="component" value="Unassembled WGS sequence"/>
</dbReference>
<evidence type="ECO:0000313" key="1">
    <source>
        <dbReference type="EMBL" id="CAJ2638291.1"/>
    </source>
</evidence>
<keyword evidence="2" id="KW-1185">Reference proteome</keyword>